<name>A0A366II48_9MICO</name>
<sequence>MSTSTSAEIVPNEGGRVYTTVGAILSLVVVSGLAWGLVQTAIKAVAIFTE</sequence>
<comment type="caution">
    <text evidence="2">The sequence shown here is derived from an EMBL/GenBank/DDBJ whole genome shotgun (WGS) entry which is preliminary data.</text>
</comment>
<dbReference type="RefSeq" id="WP_181778699.1">
    <property type="nucleotide sequence ID" value="NZ_QNSB01000006.1"/>
</dbReference>
<reference evidence="2 3" key="1">
    <citation type="submission" date="2018-06" db="EMBL/GenBank/DDBJ databases">
        <title>Freshwater and sediment microbial communities from various areas in North America, analyzing microbe dynamics in response to fracking.</title>
        <authorList>
            <person name="Lamendella R."/>
        </authorList>
    </citation>
    <scope>NUCLEOTIDE SEQUENCE [LARGE SCALE GENOMIC DNA]</scope>
    <source>
        <strain evidence="2 3">3b_TX</strain>
    </source>
</reference>
<evidence type="ECO:0000313" key="2">
    <source>
        <dbReference type="EMBL" id="RBP71297.1"/>
    </source>
</evidence>
<evidence type="ECO:0000256" key="1">
    <source>
        <dbReference type="SAM" id="Phobius"/>
    </source>
</evidence>
<organism evidence="2 3">
    <name type="scientific">Brevibacterium celere</name>
    <dbReference type="NCBI Taxonomy" id="225845"/>
    <lineage>
        <taxon>Bacteria</taxon>
        <taxon>Bacillati</taxon>
        <taxon>Actinomycetota</taxon>
        <taxon>Actinomycetes</taxon>
        <taxon>Micrococcales</taxon>
        <taxon>Brevibacteriaceae</taxon>
        <taxon>Brevibacterium</taxon>
    </lineage>
</organism>
<accession>A0A366II48</accession>
<feature type="transmembrane region" description="Helical" evidence="1">
    <location>
        <begin position="20"/>
        <end position="38"/>
    </location>
</feature>
<evidence type="ECO:0000313" key="3">
    <source>
        <dbReference type="Proteomes" id="UP000253509"/>
    </source>
</evidence>
<keyword evidence="1" id="KW-0472">Membrane</keyword>
<dbReference type="EMBL" id="QNSB01000006">
    <property type="protein sequence ID" value="RBP71297.1"/>
    <property type="molecule type" value="Genomic_DNA"/>
</dbReference>
<keyword evidence="1" id="KW-1133">Transmembrane helix</keyword>
<protein>
    <submittedName>
        <fullName evidence="2">Uncharacterized protein</fullName>
    </submittedName>
</protein>
<keyword evidence="3" id="KW-1185">Reference proteome</keyword>
<dbReference type="Proteomes" id="UP000253509">
    <property type="component" value="Unassembled WGS sequence"/>
</dbReference>
<gene>
    <name evidence="2" type="ORF">DFO65_106140</name>
</gene>
<dbReference type="AlphaFoldDB" id="A0A366II48"/>
<keyword evidence="1" id="KW-0812">Transmembrane</keyword>
<proteinExistence type="predicted"/>